<dbReference type="GO" id="GO:0015853">
    <property type="term" value="P:adenine transport"/>
    <property type="evidence" value="ECO:0007669"/>
    <property type="project" value="TreeGrafter"/>
</dbReference>
<proteinExistence type="inferred from homology"/>
<dbReference type="Proteomes" id="UP001285441">
    <property type="component" value="Unassembled WGS sequence"/>
</dbReference>
<comment type="subcellular location">
    <subcellularLocation>
        <location evidence="1">Membrane</location>
        <topology evidence="1">Multi-pass membrane protein</topology>
    </subcellularLocation>
</comment>
<keyword evidence="4 8" id="KW-0812">Transmembrane</keyword>
<reference evidence="9" key="2">
    <citation type="submission" date="2023-06" db="EMBL/GenBank/DDBJ databases">
        <authorList>
            <consortium name="Lawrence Berkeley National Laboratory"/>
            <person name="Haridas S."/>
            <person name="Hensen N."/>
            <person name="Bonometti L."/>
            <person name="Westerberg I."/>
            <person name="Brannstrom I.O."/>
            <person name="Guillou S."/>
            <person name="Cros-Aarteil S."/>
            <person name="Calhoun S."/>
            <person name="Kuo A."/>
            <person name="Mondo S."/>
            <person name="Pangilinan J."/>
            <person name="Riley R."/>
            <person name="LaButti K."/>
            <person name="Andreopoulos B."/>
            <person name="Lipzen A."/>
            <person name="Chen C."/>
            <person name="Yanf M."/>
            <person name="Daum C."/>
            <person name="Ng V."/>
            <person name="Clum A."/>
            <person name="Steindorff A."/>
            <person name="Ohm R."/>
            <person name="Martin F."/>
            <person name="Silar P."/>
            <person name="Natvig D."/>
            <person name="Lalanne C."/>
            <person name="Gautier V."/>
            <person name="Ament-velasquez S.L."/>
            <person name="Kruys A."/>
            <person name="Hutchinson M.I."/>
            <person name="Powell A.J."/>
            <person name="Barry K."/>
            <person name="Miller A.N."/>
            <person name="Grigoriev I.V."/>
            <person name="Debuchy R."/>
            <person name="Gladieux P."/>
            <person name="Thoren M.H."/>
            <person name="Johannesson H."/>
        </authorList>
    </citation>
    <scope>NUCLEOTIDE SEQUENCE</scope>
    <source>
        <strain evidence="9">CBS 232.78</strain>
    </source>
</reference>
<keyword evidence="10" id="KW-1185">Reference proteome</keyword>
<evidence type="ECO:0000256" key="7">
    <source>
        <dbReference type="SAM" id="MobiDB-lite"/>
    </source>
</evidence>
<evidence type="ECO:0000256" key="4">
    <source>
        <dbReference type="ARBA" id="ARBA00022692"/>
    </source>
</evidence>
<feature type="transmembrane region" description="Helical" evidence="8">
    <location>
        <begin position="187"/>
        <end position="207"/>
    </location>
</feature>
<evidence type="ECO:0000256" key="8">
    <source>
        <dbReference type="SAM" id="Phobius"/>
    </source>
</evidence>
<dbReference type="InterPro" id="IPR006043">
    <property type="entry name" value="NCS2"/>
</dbReference>
<dbReference type="AlphaFoldDB" id="A0AAE0K4X2"/>
<feature type="transmembrane region" description="Helical" evidence="8">
    <location>
        <begin position="440"/>
        <end position="458"/>
    </location>
</feature>
<keyword evidence="5 8" id="KW-1133">Transmembrane helix</keyword>
<evidence type="ECO:0000256" key="3">
    <source>
        <dbReference type="ARBA" id="ARBA00022448"/>
    </source>
</evidence>
<comment type="caution">
    <text evidence="9">The sequence shown here is derived from an EMBL/GenBank/DDBJ whole genome shotgun (WGS) entry which is preliminary data.</text>
</comment>
<dbReference type="PANTHER" id="PTHR43337:SF3">
    <property type="entry name" value="PURINE TRANSPORTER"/>
    <property type="match status" value="1"/>
</dbReference>
<feature type="compositionally biased region" description="Basic and acidic residues" evidence="7">
    <location>
        <begin position="8"/>
        <end position="18"/>
    </location>
</feature>
<evidence type="ECO:0000313" key="9">
    <source>
        <dbReference type="EMBL" id="KAK3370149.1"/>
    </source>
</evidence>
<dbReference type="EMBL" id="JAULSW010000009">
    <property type="protein sequence ID" value="KAK3370149.1"/>
    <property type="molecule type" value="Genomic_DNA"/>
</dbReference>
<evidence type="ECO:0000256" key="6">
    <source>
        <dbReference type="ARBA" id="ARBA00023136"/>
    </source>
</evidence>
<feature type="transmembrane region" description="Helical" evidence="8">
    <location>
        <begin position="511"/>
        <end position="532"/>
    </location>
</feature>
<comment type="similarity">
    <text evidence="2">Belongs to the nucleobase:cation symporter-2 (NCS2) (TC 2.A.40) family. Azg-like subfamily.</text>
</comment>
<feature type="transmembrane region" description="Helical" evidence="8">
    <location>
        <begin position="280"/>
        <end position="309"/>
    </location>
</feature>
<feature type="transmembrane region" description="Helical" evidence="8">
    <location>
        <begin position="219"/>
        <end position="240"/>
    </location>
</feature>
<reference evidence="9" key="1">
    <citation type="journal article" date="2023" name="Mol. Phylogenet. Evol.">
        <title>Genome-scale phylogeny and comparative genomics of the fungal order Sordariales.</title>
        <authorList>
            <person name="Hensen N."/>
            <person name="Bonometti L."/>
            <person name="Westerberg I."/>
            <person name="Brannstrom I.O."/>
            <person name="Guillou S."/>
            <person name="Cros-Aarteil S."/>
            <person name="Calhoun S."/>
            <person name="Haridas S."/>
            <person name="Kuo A."/>
            <person name="Mondo S."/>
            <person name="Pangilinan J."/>
            <person name="Riley R."/>
            <person name="LaButti K."/>
            <person name="Andreopoulos B."/>
            <person name="Lipzen A."/>
            <person name="Chen C."/>
            <person name="Yan M."/>
            <person name="Daum C."/>
            <person name="Ng V."/>
            <person name="Clum A."/>
            <person name="Steindorff A."/>
            <person name="Ohm R.A."/>
            <person name="Martin F."/>
            <person name="Silar P."/>
            <person name="Natvig D.O."/>
            <person name="Lalanne C."/>
            <person name="Gautier V."/>
            <person name="Ament-Velasquez S.L."/>
            <person name="Kruys A."/>
            <person name="Hutchinson M.I."/>
            <person name="Powell A.J."/>
            <person name="Barry K."/>
            <person name="Miller A.N."/>
            <person name="Grigoriev I.V."/>
            <person name="Debuchy R."/>
            <person name="Gladieux P."/>
            <person name="Hiltunen Thoren M."/>
            <person name="Johannesson H."/>
        </authorList>
    </citation>
    <scope>NUCLEOTIDE SEQUENCE</scope>
    <source>
        <strain evidence="9">CBS 232.78</strain>
    </source>
</reference>
<organism evidence="9 10">
    <name type="scientific">Podospora didyma</name>
    <dbReference type="NCBI Taxonomy" id="330526"/>
    <lineage>
        <taxon>Eukaryota</taxon>
        <taxon>Fungi</taxon>
        <taxon>Dikarya</taxon>
        <taxon>Ascomycota</taxon>
        <taxon>Pezizomycotina</taxon>
        <taxon>Sordariomycetes</taxon>
        <taxon>Sordariomycetidae</taxon>
        <taxon>Sordariales</taxon>
        <taxon>Podosporaceae</taxon>
        <taxon>Podospora</taxon>
    </lineage>
</organism>
<evidence type="ECO:0000256" key="2">
    <source>
        <dbReference type="ARBA" id="ARBA00005697"/>
    </source>
</evidence>
<dbReference type="GO" id="GO:0005886">
    <property type="term" value="C:plasma membrane"/>
    <property type="evidence" value="ECO:0007669"/>
    <property type="project" value="TreeGrafter"/>
</dbReference>
<dbReference type="Pfam" id="PF00860">
    <property type="entry name" value="Xan_ur_permease"/>
    <property type="match status" value="1"/>
</dbReference>
<feature type="region of interest" description="Disordered" evidence="7">
    <location>
        <begin position="1"/>
        <end position="28"/>
    </location>
</feature>
<sequence length="618" mass="67159">MTSNTDPDSERIELRSIGEDPSAAEQCPTSWQKNVTGPINRFLEVVNEYVNKSTFGRVFRLQGCGHIEEISGANFMTEIRAGLTTFATMAYIIAVNASILSDTGFDCHCIKSLEPGKCSNEDDYRACHNEVRLDLITATAAISGFSSILFGLLTNMPVALAPGMGMNAYFTYQVVGYRGTGMVSYKLALTAVFIEGWIFMALALIGMRHWLVKIIPSTIKVASGVGIGLFLTLIGMSYSAGLGLVTGATSTPLAIGGCLPEYLTPEGTCDKGIMSNPKMWVGIVCGGLFTAFLMAFRVKAAIIIGIALVSILSWPRNTPITYFPDTRDGNERWDLFRQVVSFHPIKHTLAQQEWDLSGGVGGRFAIALFTFLYVDIIDCTATLYSMARFCSRARKGSDFPRSTVAYCTDAFCISVGALLGSSPVTAFIESGAGIAEGGRTGLTAIVAGLCFLVSLFFAPIFASIPPWATGGTLILVGCLMIRQVTKINWTYIGDAVPSFVTLAFIPFSYSVAYGLMAGLFTYVGLNSMIWVVMKLSRGTIMPDDYDLKEYWTLMPAGEKPWAIRIFTKGRFWEDKRTARGNPGPLAEDRHPSPVVSTATIEDKPAQRADSPVPLRQIH</sequence>
<feature type="region of interest" description="Disordered" evidence="7">
    <location>
        <begin position="577"/>
        <end position="618"/>
    </location>
</feature>
<dbReference type="GO" id="GO:0005345">
    <property type="term" value="F:purine nucleobase transmembrane transporter activity"/>
    <property type="evidence" value="ECO:0007669"/>
    <property type="project" value="TreeGrafter"/>
</dbReference>
<keyword evidence="6 8" id="KW-0472">Membrane</keyword>
<evidence type="ECO:0000313" key="10">
    <source>
        <dbReference type="Proteomes" id="UP001285441"/>
    </source>
</evidence>
<dbReference type="PANTHER" id="PTHR43337">
    <property type="entry name" value="XANTHINE/URACIL PERMEASE C887.17-RELATED"/>
    <property type="match status" value="1"/>
</dbReference>
<dbReference type="GO" id="GO:0015854">
    <property type="term" value="P:guanine transport"/>
    <property type="evidence" value="ECO:0007669"/>
    <property type="project" value="TreeGrafter"/>
</dbReference>
<dbReference type="InterPro" id="IPR045018">
    <property type="entry name" value="Azg-like"/>
</dbReference>
<name>A0AAE0K4X2_9PEZI</name>
<gene>
    <name evidence="9" type="ORF">B0H63DRAFT_309033</name>
</gene>
<feature type="transmembrane region" description="Helical" evidence="8">
    <location>
        <begin position="364"/>
        <end position="383"/>
    </location>
</feature>
<keyword evidence="3" id="KW-0813">Transport</keyword>
<evidence type="ECO:0000256" key="5">
    <source>
        <dbReference type="ARBA" id="ARBA00022989"/>
    </source>
</evidence>
<accession>A0AAE0K4X2</accession>
<evidence type="ECO:0000256" key="1">
    <source>
        <dbReference type="ARBA" id="ARBA00004141"/>
    </source>
</evidence>
<protein>
    <submittedName>
        <fullName evidence="9">Permease family-domain-containing protein</fullName>
    </submittedName>
</protein>